<dbReference type="GO" id="GO:0006352">
    <property type="term" value="P:DNA-templated transcription initiation"/>
    <property type="evidence" value="ECO:0007669"/>
    <property type="project" value="InterPro"/>
</dbReference>
<dbReference type="EMBL" id="VNHW01000005">
    <property type="protein sequence ID" value="TYP87854.1"/>
    <property type="molecule type" value="Genomic_DNA"/>
</dbReference>
<gene>
    <name evidence="8" type="ORF">BD833_10524</name>
</gene>
<dbReference type="NCBIfam" id="TIGR02937">
    <property type="entry name" value="sigma70-ECF"/>
    <property type="match status" value="1"/>
</dbReference>
<keyword evidence="9" id="KW-1185">Reference proteome</keyword>
<dbReference type="PANTHER" id="PTHR43133:SF25">
    <property type="entry name" value="RNA POLYMERASE SIGMA FACTOR RFAY-RELATED"/>
    <property type="match status" value="1"/>
</dbReference>
<dbReference type="RefSeq" id="WP_166532806.1">
    <property type="nucleotide sequence ID" value="NZ_VNHW01000005.1"/>
</dbReference>
<evidence type="ECO:0000256" key="3">
    <source>
        <dbReference type="ARBA" id="ARBA00023082"/>
    </source>
</evidence>
<dbReference type="Pfam" id="PF08281">
    <property type="entry name" value="Sigma70_r4_2"/>
    <property type="match status" value="1"/>
</dbReference>
<keyword evidence="3" id="KW-0731">Sigma factor</keyword>
<dbReference type="Gene3D" id="1.10.1740.10">
    <property type="match status" value="1"/>
</dbReference>
<protein>
    <submittedName>
        <fullName evidence="8">RNA polymerase sigma-70 factor (ECF subfamily)</fullName>
    </submittedName>
</protein>
<comment type="caution">
    <text evidence="8">The sequence shown here is derived from an EMBL/GenBank/DDBJ whole genome shotgun (WGS) entry which is preliminary data.</text>
</comment>
<evidence type="ECO:0000313" key="8">
    <source>
        <dbReference type="EMBL" id="TYP87854.1"/>
    </source>
</evidence>
<name>A0A5S5CXN0_9ACTN</name>
<accession>A0A5S5CXN0</accession>
<dbReference type="CDD" id="cd06171">
    <property type="entry name" value="Sigma70_r4"/>
    <property type="match status" value="1"/>
</dbReference>
<dbReference type="InterPro" id="IPR013249">
    <property type="entry name" value="RNA_pol_sigma70_r4_t2"/>
</dbReference>
<dbReference type="InterPro" id="IPR036388">
    <property type="entry name" value="WH-like_DNA-bd_sf"/>
</dbReference>
<evidence type="ECO:0000256" key="1">
    <source>
        <dbReference type="ARBA" id="ARBA00010641"/>
    </source>
</evidence>
<dbReference type="GO" id="GO:0003677">
    <property type="term" value="F:DNA binding"/>
    <property type="evidence" value="ECO:0007669"/>
    <property type="project" value="InterPro"/>
</dbReference>
<dbReference type="AlphaFoldDB" id="A0A5S5CXN0"/>
<evidence type="ECO:0000259" key="7">
    <source>
        <dbReference type="Pfam" id="PF08281"/>
    </source>
</evidence>
<sequence length="185" mass="20391">MSHEQREFEALFRETRGPLLGYLTRRAPGEDAADLLAEVYLVAWRKRAELPPGEERRLWLYGVARRLLAEHHRLAVSRDAADREAGTAGVLRRGADDDRRDVAVRQALDALSDLDRELVTLTSWEGLTPAEAARVVGITAGTARVRLHRARGRLARQPALRALLDDPGGAATTAPRPALADALRP</sequence>
<feature type="domain" description="RNA polymerase sigma-70 region 2" evidence="6">
    <location>
        <begin position="11"/>
        <end position="73"/>
    </location>
</feature>
<evidence type="ECO:0000313" key="9">
    <source>
        <dbReference type="Proteomes" id="UP000322499"/>
    </source>
</evidence>
<organism evidence="8 9">
    <name type="scientific">Blastococcus xanthinilyticus</name>
    <dbReference type="NCBI Taxonomy" id="1564164"/>
    <lineage>
        <taxon>Bacteria</taxon>
        <taxon>Bacillati</taxon>
        <taxon>Actinomycetota</taxon>
        <taxon>Actinomycetes</taxon>
        <taxon>Geodermatophilales</taxon>
        <taxon>Geodermatophilaceae</taxon>
        <taxon>Blastococcus</taxon>
    </lineage>
</organism>
<evidence type="ECO:0000259" key="6">
    <source>
        <dbReference type="Pfam" id="PF04542"/>
    </source>
</evidence>
<reference evidence="8 9" key="1">
    <citation type="submission" date="2019-07" db="EMBL/GenBank/DDBJ databases">
        <title>Genomic Encyclopedia of Archaeal and Bacterial Type Strains, Phase II (KMG-II): from individual species to whole genera.</title>
        <authorList>
            <person name="Goeker M."/>
        </authorList>
    </citation>
    <scope>NUCLEOTIDE SEQUENCE [LARGE SCALE GENOMIC DNA]</scope>
    <source>
        <strain evidence="8 9">DSM 46842</strain>
    </source>
</reference>
<dbReference type="PANTHER" id="PTHR43133">
    <property type="entry name" value="RNA POLYMERASE ECF-TYPE SIGMA FACTO"/>
    <property type="match status" value="1"/>
</dbReference>
<feature type="region of interest" description="Disordered" evidence="5">
    <location>
        <begin position="165"/>
        <end position="185"/>
    </location>
</feature>
<dbReference type="InterPro" id="IPR039425">
    <property type="entry name" value="RNA_pol_sigma-70-like"/>
</dbReference>
<keyword evidence="2" id="KW-0805">Transcription regulation</keyword>
<dbReference type="InterPro" id="IPR007627">
    <property type="entry name" value="RNA_pol_sigma70_r2"/>
</dbReference>
<evidence type="ECO:0000256" key="5">
    <source>
        <dbReference type="SAM" id="MobiDB-lite"/>
    </source>
</evidence>
<keyword evidence="4" id="KW-0804">Transcription</keyword>
<feature type="domain" description="RNA polymerase sigma factor 70 region 4 type 2" evidence="7">
    <location>
        <begin position="103"/>
        <end position="154"/>
    </location>
</feature>
<dbReference type="SUPFAM" id="SSF88946">
    <property type="entry name" value="Sigma2 domain of RNA polymerase sigma factors"/>
    <property type="match status" value="1"/>
</dbReference>
<dbReference type="InterPro" id="IPR014284">
    <property type="entry name" value="RNA_pol_sigma-70_dom"/>
</dbReference>
<dbReference type="InterPro" id="IPR013324">
    <property type="entry name" value="RNA_pol_sigma_r3/r4-like"/>
</dbReference>
<dbReference type="GO" id="GO:0016987">
    <property type="term" value="F:sigma factor activity"/>
    <property type="evidence" value="ECO:0007669"/>
    <property type="project" value="UniProtKB-KW"/>
</dbReference>
<evidence type="ECO:0000256" key="4">
    <source>
        <dbReference type="ARBA" id="ARBA00023163"/>
    </source>
</evidence>
<evidence type="ECO:0000256" key="2">
    <source>
        <dbReference type="ARBA" id="ARBA00023015"/>
    </source>
</evidence>
<proteinExistence type="inferred from homology"/>
<comment type="similarity">
    <text evidence="1">Belongs to the sigma-70 factor family. ECF subfamily.</text>
</comment>
<dbReference type="Proteomes" id="UP000322499">
    <property type="component" value="Unassembled WGS sequence"/>
</dbReference>
<dbReference type="Gene3D" id="1.10.10.10">
    <property type="entry name" value="Winged helix-like DNA-binding domain superfamily/Winged helix DNA-binding domain"/>
    <property type="match status" value="1"/>
</dbReference>
<dbReference type="Pfam" id="PF04542">
    <property type="entry name" value="Sigma70_r2"/>
    <property type="match status" value="1"/>
</dbReference>
<dbReference type="SUPFAM" id="SSF88659">
    <property type="entry name" value="Sigma3 and sigma4 domains of RNA polymerase sigma factors"/>
    <property type="match status" value="1"/>
</dbReference>
<dbReference type="InterPro" id="IPR013325">
    <property type="entry name" value="RNA_pol_sigma_r2"/>
</dbReference>